<dbReference type="InterPro" id="IPR000847">
    <property type="entry name" value="LysR_HTH_N"/>
</dbReference>
<feature type="non-terminal residue" evidence="6">
    <location>
        <position position="138"/>
    </location>
</feature>
<dbReference type="InterPro" id="IPR005119">
    <property type="entry name" value="LysR_subst-bd"/>
</dbReference>
<evidence type="ECO:0000313" key="6">
    <source>
        <dbReference type="EMBL" id="NEA25615.1"/>
    </source>
</evidence>
<evidence type="ECO:0000313" key="7">
    <source>
        <dbReference type="Proteomes" id="UP000475532"/>
    </source>
</evidence>
<dbReference type="CDD" id="cd05466">
    <property type="entry name" value="PBP2_LTTR_substrate"/>
    <property type="match status" value="1"/>
</dbReference>
<proteinExistence type="inferred from homology"/>
<organism evidence="6 7">
    <name type="scientific">Actinomadura bangladeshensis</name>
    <dbReference type="NCBI Taxonomy" id="453573"/>
    <lineage>
        <taxon>Bacteria</taxon>
        <taxon>Bacillati</taxon>
        <taxon>Actinomycetota</taxon>
        <taxon>Actinomycetes</taxon>
        <taxon>Streptosporangiales</taxon>
        <taxon>Thermomonosporaceae</taxon>
        <taxon>Actinomadura</taxon>
    </lineage>
</organism>
<comment type="similarity">
    <text evidence="1">Belongs to the LysR transcriptional regulatory family.</text>
</comment>
<dbReference type="GO" id="GO:0032993">
    <property type="term" value="C:protein-DNA complex"/>
    <property type="evidence" value="ECO:0007669"/>
    <property type="project" value="TreeGrafter"/>
</dbReference>
<dbReference type="SUPFAM" id="SSF53850">
    <property type="entry name" value="Periplasmic binding protein-like II"/>
    <property type="match status" value="1"/>
</dbReference>
<feature type="non-terminal residue" evidence="6">
    <location>
        <position position="1"/>
    </location>
</feature>
<protein>
    <submittedName>
        <fullName evidence="6">LysR family transcriptional regulator</fullName>
    </submittedName>
</protein>
<feature type="domain" description="HTH lysR-type" evidence="5">
    <location>
        <begin position="1"/>
        <end position="11"/>
    </location>
</feature>
<name>A0A6L9QJV6_9ACTN</name>
<evidence type="ECO:0000256" key="1">
    <source>
        <dbReference type="ARBA" id="ARBA00009437"/>
    </source>
</evidence>
<evidence type="ECO:0000256" key="2">
    <source>
        <dbReference type="ARBA" id="ARBA00023015"/>
    </source>
</evidence>
<accession>A0A6L9QJV6</accession>
<dbReference type="RefSeq" id="WP_163059704.1">
    <property type="nucleotide sequence ID" value="NZ_JAAGLI010000642.1"/>
</dbReference>
<dbReference type="Pfam" id="PF03466">
    <property type="entry name" value="LysR_substrate"/>
    <property type="match status" value="1"/>
</dbReference>
<keyword evidence="3" id="KW-0238">DNA-binding</keyword>
<evidence type="ECO:0000259" key="5">
    <source>
        <dbReference type="PROSITE" id="PS50931"/>
    </source>
</evidence>
<dbReference type="Proteomes" id="UP000475532">
    <property type="component" value="Unassembled WGS sequence"/>
</dbReference>
<dbReference type="PANTHER" id="PTHR30346">
    <property type="entry name" value="TRANSCRIPTIONAL DUAL REGULATOR HCAR-RELATED"/>
    <property type="match status" value="1"/>
</dbReference>
<dbReference type="Gene3D" id="3.40.190.290">
    <property type="match status" value="1"/>
</dbReference>
<dbReference type="EMBL" id="JAAGLI010000642">
    <property type="protein sequence ID" value="NEA25615.1"/>
    <property type="molecule type" value="Genomic_DNA"/>
</dbReference>
<gene>
    <name evidence="6" type="ORF">G3I70_24455</name>
</gene>
<keyword evidence="2" id="KW-0805">Transcription regulation</keyword>
<reference evidence="6 7" key="1">
    <citation type="submission" date="2020-01" db="EMBL/GenBank/DDBJ databases">
        <title>Insect and environment-associated Actinomycetes.</title>
        <authorList>
            <person name="Currrie C."/>
            <person name="Chevrette M."/>
            <person name="Carlson C."/>
            <person name="Stubbendieck R."/>
            <person name="Wendt-Pienkowski E."/>
        </authorList>
    </citation>
    <scope>NUCLEOTIDE SEQUENCE [LARGE SCALE GENOMIC DNA]</scope>
    <source>
        <strain evidence="6 7">SID10258</strain>
    </source>
</reference>
<dbReference type="AlphaFoldDB" id="A0A6L9QJV6"/>
<dbReference type="PANTHER" id="PTHR30346:SF0">
    <property type="entry name" value="HCA OPERON TRANSCRIPTIONAL ACTIVATOR HCAR"/>
    <property type="match status" value="1"/>
</dbReference>
<dbReference type="PROSITE" id="PS50931">
    <property type="entry name" value="HTH_LYSR"/>
    <property type="match status" value="1"/>
</dbReference>
<keyword evidence="4" id="KW-0804">Transcription</keyword>
<dbReference type="GO" id="GO:0003677">
    <property type="term" value="F:DNA binding"/>
    <property type="evidence" value="ECO:0007669"/>
    <property type="project" value="UniProtKB-KW"/>
</dbReference>
<dbReference type="GO" id="GO:0003700">
    <property type="term" value="F:DNA-binding transcription factor activity"/>
    <property type="evidence" value="ECO:0007669"/>
    <property type="project" value="InterPro"/>
</dbReference>
<evidence type="ECO:0000256" key="4">
    <source>
        <dbReference type="ARBA" id="ARBA00023163"/>
    </source>
</evidence>
<comment type="caution">
    <text evidence="6">The sequence shown here is derived from an EMBL/GenBank/DDBJ whole genome shotgun (WGS) entry which is preliminary data.</text>
</comment>
<sequence length="138" mass="14764">FARSGRGVVLTPVGEQVVRQARVALDAVEAIEGLSVARANGRGAELRIAVTASLEPELTGRLVPRFARHQPTARVRVVRCEDRDQVAAALRAGRADLALTDLPVPGDMSAHPFEQREVVLVSPPALRVREPVPPAALD</sequence>
<evidence type="ECO:0000256" key="3">
    <source>
        <dbReference type="ARBA" id="ARBA00023125"/>
    </source>
</evidence>